<dbReference type="AlphaFoldDB" id="A0A0K9YNC8"/>
<organism evidence="1 2">
    <name type="scientific">Brevibacillus reuszeri</name>
    <dbReference type="NCBI Taxonomy" id="54915"/>
    <lineage>
        <taxon>Bacteria</taxon>
        <taxon>Bacillati</taxon>
        <taxon>Bacillota</taxon>
        <taxon>Bacilli</taxon>
        <taxon>Bacillales</taxon>
        <taxon>Paenibacillaceae</taxon>
        <taxon>Brevibacillus</taxon>
    </lineage>
</organism>
<reference evidence="2" key="1">
    <citation type="submission" date="2015-07" db="EMBL/GenBank/DDBJ databases">
        <title>Genome sequencing project for genomic taxonomy and phylogenomics of Bacillus-like bacteria.</title>
        <authorList>
            <person name="Liu B."/>
            <person name="Wang J."/>
            <person name="Zhu Y."/>
            <person name="Liu G."/>
            <person name="Chen Q."/>
            <person name="Chen Z."/>
            <person name="Lan J."/>
            <person name="Che J."/>
            <person name="Ge C."/>
            <person name="Shi H."/>
            <person name="Pan Z."/>
            <person name="Liu X."/>
        </authorList>
    </citation>
    <scope>NUCLEOTIDE SEQUENCE [LARGE SCALE GENOMIC DNA]</scope>
    <source>
        <strain evidence="2">DSM 9887</strain>
    </source>
</reference>
<dbReference type="InterPro" id="IPR017642">
    <property type="entry name" value="DNA_S_mod_DndB"/>
</dbReference>
<gene>
    <name evidence="1" type="ORF">ADS79_14490</name>
</gene>
<dbReference type="EMBL" id="LGIQ01000009">
    <property type="protein sequence ID" value="KNB70176.1"/>
    <property type="molecule type" value="Genomic_DNA"/>
</dbReference>
<feature type="non-terminal residue" evidence="1">
    <location>
        <position position="1"/>
    </location>
</feature>
<sequence>EKLSAELNNISNDRKLINKLKKELSVHGIEAGETQYIIAGRTPLSDLSISVLCLLATKLFNATKREATNPENFFTQQEIKNCQSFEVAIDENRITLPYTFSNVTFVRDSNFSTTITAQEVKKLMDSNLLTYNFETQREARVEKDKDDQIVLKPKTNQKSVQEIAELLKTGDLETTTITFNALANTSDSGEELVYDHKNKSLTITKGTQLNILDGYHRISGIVKSLTEDETLDTVFDLKILNYSTRRAIKYFNQINKVNPISESRLKETNLSSMATVAFEELKDKCEFLNGKISSSEKIFTSADHLVSSKVLIDAIDEHYNPSNRIEALQTGQYLSRFFDTLFMSYPEAFVSNIGEVRKTSIINANFMFDGYILLAKKMQERGLNISKVKDILDDVNFERQNTVWRELGILDDAGSITTNPKRKVRNFINELVSKEVNTNV</sequence>
<dbReference type="Pfam" id="PF14072">
    <property type="entry name" value="DndB"/>
    <property type="match status" value="1"/>
</dbReference>
<evidence type="ECO:0000313" key="2">
    <source>
        <dbReference type="Proteomes" id="UP000036834"/>
    </source>
</evidence>
<evidence type="ECO:0000313" key="1">
    <source>
        <dbReference type="EMBL" id="KNB70176.1"/>
    </source>
</evidence>
<dbReference type="PATRIC" id="fig|54915.3.peg.1881"/>
<proteinExistence type="predicted"/>
<comment type="caution">
    <text evidence="1">The sequence shown here is derived from an EMBL/GenBank/DDBJ whole genome shotgun (WGS) entry which is preliminary data.</text>
</comment>
<protein>
    <recommendedName>
        <fullName evidence="3">DGQHR domain-containing protein</fullName>
    </recommendedName>
</protein>
<dbReference type="RefSeq" id="WP_049739143.1">
    <property type="nucleotide sequence ID" value="NZ_LGIQ01000009.1"/>
</dbReference>
<name>A0A0K9YNC8_9BACL</name>
<dbReference type="STRING" id="54915.ADS79_14490"/>
<accession>A0A0K9YNC8</accession>
<dbReference type="Proteomes" id="UP000036834">
    <property type="component" value="Unassembled WGS sequence"/>
</dbReference>
<evidence type="ECO:0008006" key="3">
    <source>
        <dbReference type="Google" id="ProtNLM"/>
    </source>
</evidence>